<dbReference type="GeneTree" id="ENSGT00960000189564"/>
<sequence length="166" mass="18466">YFSNKDRYLPKSPQIVWGKLTGSVELQCPSQTPGLETEKLLCKLIHTDCFPIVGKSKNRKHSRRIIMTNGNSSGTFSVTINDLKRQDSGVYVCGTRILDKNASVKTIQLQVVEGTRRGVLVSQHQPALVQNSSAKPWPDCLLSLSCSYNKYCFSFQTALNSPLTGR</sequence>
<evidence type="ECO:0000256" key="1">
    <source>
        <dbReference type="ARBA" id="ARBA00004370"/>
    </source>
</evidence>
<accession>A0A8C6XC99</accession>
<evidence type="ECO:0000259" key="4">
    <source>
        <dbReference type="SMART" id="SM00409"/>
    </source>
</evidence>
<dbReference type="Proteomes" id="UP000694559">
    <property type="component" value="Unplaced"/>
</dbReference>
<name>A0A8C6XC99_NAJNA</name>
<dbReference type="InterPro" id="IPR050671">
    <property type="entry name" value="CD300_family_receptors"/>
</dbReference>
<dbReference type="InterPro" id="IPR003599">
    <property type="entry name" value="Ig_sub"/>
</dbReference>
<proteinExistence type="predicted"/>
<dbReference type="GO" id="GO:0005886">
    <property type="term" value="C:plasma membrane"/>
    <property type="evidence" value="ECO:0007669"/>
    <property type="project" value="TreeGrafter"/>
</dbReference>
<dbReference type="Ensembl" id="ENSNNAT00000012679.1">
    <property type="protein sequence ID" value="ENSNNAP00000012120.1"/>
    <property type="gene ID" value="ENSNNAG00000008138.1"/>
</dbReference>
<reference evidence="5" key="2">
    <citation type="submission" date="2025-09" db="UniProtKB">
        <authorList>
            <consortium name="Ensembl"/>
        </authorList>
    </citation>
    <scope>IDENTIFICATION</scope>
</reference>
<comment type="subcellular location">
    <subcellularLocation>
        <location evidence="1">Membrane</location>
    </subcellularLocation>
</comment>
<evidence type="ECO:0000313" key="5">
    <source>
        <dbReference type="Ensembl" id="ENSNNAP00000012120.1"/>
    </source>
</evidence>
<dbReference type="InterPro" id="IPR036179">
    <property type="entry name" value="Ig-like_dom_sf"/>
</dbReference>
<dbReference type="PANTHER" id="PTHR11860">
    <property type="entry name" value="POLYMERIC-IMMUNOGLOBULIN RECEPTOR"/>
    <property type="match status" value="1"/>
</dbReference>
<dbReference type="OMA" id="GFVGRRY"/>
<organism evidence="5 6">
    <name type="scientific">Naja naja</name>
    <name type="common">Indian cobra</name>
    <dbReference type="NCBI Taxonomy" id="35670"/>
    <lineage>
        <taxon>Eukaryota</taxon>
        <taxon>Metazoa</taxon>
        <taxon>Chordata</taxon>
        <taxon>Craniata</taxon>
        <taxon>Vertebrata</taxon>
        <taxon>Euteleostomi</taxon>
        <taxon>Lepidosauria</taxon>
        <taxon>Squamata</taxon>
        <taxon>Bifurcata</taxon>
        <taxon>Unidentata</taxon>
        <taxon>Episquamata</taxon>
        <taxon>Toxicofera</taxon>
        <taxon>Serpentes</taxon>
        <taxon>Colubroidea</taxon>
        <taxon>Elapidae</taxon>
        <taxon>Elapinae</taxon>
        <taxon>Naja</taxon>
    </lineage>
</organism>
<keyword evidence="3" id="KW-0472">Membrane</keyword>
<evidence type="ECO:0000256" key="2">
    <source>
        <dbReference type="ARBA" id="ARBA00022692"/>
    </source>
</evidence>
<dbReference type="InterPro" id="IPR013783">
    <property type="entry name" value="Ig-like_fold"/>
</dbReference>
<dbReference type="PANTHER" id="PTHR11860:SF87">
    <property type="entry name" value="CMRF35-LIKE MOLECULE 8"/>
    <property type="match status" value="1"/>
</dbReference>
<dbReference type="SMART" id="SM00409">
    <property type="entry name" value="IG"/>
    <property type="match status" value="1"/>
</dbReference>
<keyword evidence="6" id="KW-1185">Reference proteome</keyword>
<protein>
    <recommendedName>
        <fullName evidence="4">Immunoglobulin domain-containing protein</fullName>
    </recommendedName>
</protein>
<dbReference type="Pfam" id="PF07686">
    <property type="entry name" value="V-set"/>
    <property type="match status" value="1"/>
</dbReference>
<dbReference type="OrthoDB" id="8442846at2759"/>
<reference evidence="5" key="1">
    <citation type="submission" date="2025-08" db="UniProtKB">
        <authorList>
            <consortium name="Ensembl"/>
        </authorList>
    </citation>
    <scope>IDENTIFICATION</scope>
</reference>
<keyword evidence="2" id="KW-0812">Transmembrane</keyword>
<dbReference type="GO" id="GO:0004888">
    <property type="term" value="F:transmembrane signaling receptor activity"/>
    <property type="evidence" value="ECO:0007669"/>
    <property type="project" value="TreeGrafter"/>
</dbReference>
<feature type="domain" description="Immunoglobulin" evidence="4">
    <location>
        <begin position="13"/>
        <end position="112"/>
    </location>
</feature>
<dbReference type="AlphaFoldDB" id="A0A8C6XC99"/>
<evidence type="ECO:0000313" key="6">
    <source>
        <dbReference type="Proteomes" id="UP000694559"/>
    </source>
</evidence>
<evidence type="ECO:0000256" key="3">
    <source>
        <dbReference type="ARBA" id="ARBA00023136"/>
    </source>
</evidence>
<dbReference type="InterPro" id="IPR013106">
    <property type="entry name" value="Ig_V-set"/>
</dbReference>
<dbReference type="SUPFAM" id="SSF48726">
    <property type="entry name" value="Immunoglobulin"/>
    <property type="match status" value="1"/>
</dbReference>
<dbReference type="Gene3D" id="2.60.40.10">
    <property type="entry name" value="Immunoglobulins"/>
    <property type="match status" value="1"/>
</dbReference>